<dbReference type="Gene3D" id="1.20.120.30">
    <property type="entry name" value="Aspartate receptor, ligand-binding domain"/>
    <property type="match status" value="1"/>
</dbReference>
<feature type="transmembrane region" description="Helical" evidence="12">
    <location>
        <begin position="192"/>
        <end position="214"/>
    </location>
</feature>
<dbReference type="InterPro" id="IPR003660">
    <property type="entry name" value="HAMP_dom"/>
</dbReference>
<reference evidence="16" key="1">
    <citation type="submission" date="2017-05" db="EMBL/GenBank/DDBJ databases">
        <title>Complete and WGS of Bordetella genogroups.</title>
        <authorList>
            <person name="Spilker T."/>
            <person name="Lipuma J."/>
        </authorList>
    </citation>
    <scope>NUCLEOTIDE SEQUENCE [LARGE SCALE GENOMIC DNA]</scope>
    <source>
        <strain evidence="16">AU8256</strain>
    </source>
</reference>
<evidence type="ECO:0000256" key="6">
    <source>
        <dbReference type="ARBA" id="ARBA00022692"/>
    </source>
</evidence>
<feature type="domain" description="HAMP" evidence="14">
    <location>
        <begin position="216"/>
        <end position="268"/>
    </location>
</feature>
<keyword evidence="8 12" id="KW-0472">Membrane</keyword>
<gene>
    <name evidence="15" type="ORF">CAL24_10630</name>
</gene>
<dbReference type="GO" id="GO:0007165">
    <property type="term" value="P:signal transduction"/>
    <property type="evidence" value="ECO:0007669"/>
    <property type="project" value="UniProtKB-KW"/>
</dbReference>
<dbReference type="RefSeq" id="WP_094806674.1">
    <property type="nucleotide sequence ID" value="NZ_NEVT01000006.1"/>
</dbReference>
<dbReference type="InterPro" id="IPR051310">
    <property type="entry name" value="MCP_chemotaxis"/>
</dbReference>
<dbReference type="InterPro" id="IPR004089">
    <property type="entry name" value="MCPsignal_dom"/>
</dbReference>
<name>A0A261VP93_9BORD</name>
<comment type="similarity">
    <text evidence="10">Belongs to the methyl-accepting chemotaxis (MCP) protein family.</text>
</comment>
<dbReference type="PROSITE" id="PS50111">
    <property type="entry name" value="CHEMOTAXIS_TRANSDUC_2"/>
    <property type="match status" value="1"/>
</dbReference>
<dbReference type="FunFam" id="1.10.287.950:FF:000001">
    <property type="entry name" value="Methyl-accepting chemotaxis sensory transducer"/>
    <property type="match status" value="1"/>
</dbReference>
<dbReference type="CDD" id="cd06225">
    <property type="entry name" value="HAMP"/>
    <property type="match status" value="1"/>
</dbReference>
<dbReference type="Pfam" id="PF02203">
    <property type="entry name" value="TarH"/>
    <property type="match status" value="1"/>
</dbReference>
<dbReference type="EMBL" id="NEVT01000006">
    <property type="protein sequence ID" value="OZI75677.1"/>
    <property type="molecule type" value="Genomic_DNA"/>
</dbReference>
<evidence type="ECO:0000256" key="4">
    <source>
        <dbReference type="ARBA" id="ARBA00022500"/>
    </source>
</evidence>
<dbReference type="SMART" id="SM00283">
    <property type="entry name" value="MA"/>
    <property type="match status" value="1"/>
</dbReference>
<evidence type="ECO:0000313" key="15">
    <source>
        <dbReference type="EMBL" id="OZI75677.1"/>
    </source>
</evidence>
<organism evidence="15 16">
    <name type="scientific">Bordetella genomosp. 2</name>
    <dbReference type="NCBI Taxonomy" id="1983456"/>
    <lineage>
        <taxon>Bacteria</taxon>
        <taxon>Pseudomonadati</taxon>
        <taxon>Pseudomonadota</taxon>
        <taxon>Betaproteobacteria</taxon>
        <taxon>Burkholderiales</taxon>
        <taxon>Alcaligenaceae</taxon>
        <taxon>Bordetella</taxon>
    </lineage>
</organism>
<evidence type="ECO:0000256" key="9">
    <source>
        <dbReference type="ARBA" id="ARBA00023224"/>
    </source>
</evidence>
<dbReference type="SUPFAM" id="SSF58104">
    <property type="entry name" value="Methyl-accepting chemotaxis protein (MCP) signaling domain"/>
    <property type="match status" value="1"/>
</dbReference>
<evidence type="ECO:0000256" key="12">
    <source>
        <dbReference type="SAM" id="Phobius"/>
    </source>
</evidence>
<keyword evidence="16" id="KW-1185">Reference proteome</keyword>
<accession>A0A261VP93</accession>
<dbReference type="Pfam" id="PF00015">
    <property type="entry name" value="MCPsignal"/>
    <property type="match status" value="1"/>
</dbReference>
<keyword evidence="5" id="KW-0997">Cell inner membrane</keyword>
<dbReference type="SUPFAM" id="SSF47170">
    <property type="entry name" value="Aspartate receptor, ligand-binding domain"/>
    <property type="match status" value="1"/>
</dbReference>
<keyword evidence="3" id="KW-0488">Methylation</keyword>
<dbReference type="GO" id="GO:0004888">
    <property type="term" value="F:transmembrane signaling receptor activity"/>
    <property type="evidence" value="ECO:0007669"/>
    <property type="project" value="InterPro"/>
</dbReference>
<evidence type="ECO:0000256" key="7">
    <source>
        <dbReference type="ARBA" id="ARBA00022989"/>
    </source>
</evidence>
<evidence type="ECO:0000256" key="3">
    <source>
        <dbReference type="ARBA" id="ARBA00022481"/>
    </source>
</evidence>
<evidence type="ECO:0000256" key="11">
    <source>
        <dbReference type="PROSITE-ProRule" id="PRU00284"/>
    </source>
</evidence>
<keyword evidence="7 12" id="KW-1133">Transmembrane helix</keyword>
<comment type="subcellular location">
    <subcellularLocation>
        <location evidence="1">Cell inner membrane</location>
        <topology evidence="1">Multi-pass membrane protein</topology>
    </subcellularLocation>
</comment>
<feature type="domain" description="Methyl-accepting transducer" evidence="13">
    <location>
        <begin position="273"/>
        <end position="502"/>
    </location>
</feature>
<dbReference type="Proteomes" id="UP000215633">
    <property type="component" value="Unassembled WGS sequence"/>
</dbReference>
<evidence type="ECO:0000256" key="10">
    <source>
        <dbReference type="ARBA" id="ARBA00029447"/>
    </source>
</evidence>
<dbReference type="InterPro" id="IPR003122">
    <property type="entry name" value="Tar_rcpt_lig-bd"/>
</dbReference>
<dbReference type="PANTHER" id="PTHR43531">
    <property type="entry name" value="PROTEIN ICFG"/>
    <property type="match status" value="1"/>
</dbReference>
<keyword evidence="9 11" id="KW-0807">Transducer</keyword>
<dbReference type="PANTHER" id="PTHR43531:SF7">
    <property type="entry name" value="AEROTAXIS RECEPTOR"/>
    <property type="match status" value="1"/>
</dbReference>
<evidence type="ECO:0000256" key="1">
    <source>
        <dbReference type="ARBA" id="ARBA00004429"/>
    </source>
</evidence>
<dbReference type="Pfam" id="PF00672">
    <property type="entry name" value="HAMP"/>
    <property type="match status" value="1"/>
</dbReference>
<dbReference type="GO" id="GO:0005886">
    <property type="term" value="C:plasma membrane"/>
    <property type="evidence" value="ECO:0007669"/>
    <property type="project" value="UniProtKB-SubCell"/>
</dbReference>
<evidence type="ECO:0000256" key="2">
    <source>
        <dbReference type="ARBA" id="ARBA00022475"/>
    </source>
</evidence>
<keyword evidence="4" id="KW-0145">Chemotaxis</keyword>
<keyword evidence="6 12" id="KW-0812">Transmembrane</keyword>
<keyword evidence="2" id="KW-1003">Cell membrane</keyword>
<dbReference type="InterPro" id="IPR004090">
    <property type="entry name" value="Chemotax_Me-accpt_rcpt"/>
</dbReference>
<dbReference type="SMART" id="SM00304">
    <property type="entry name" value="HAMP"/>
    <property type="match status" value="1"/>
</dbReference>
<evidence type="ECO:0000313" key="16">
    <source>
        <dbReference type="Proteomes" id="UP000215633"/>
    </source>
</evidence>
<evidence type="ECO:0000259" key="14">
    <source>
        <dbReference type="PROSITE" id="PS50885"/>
    </source>
</evidence>
<protein>
    <submittedName>
        <fullName evidence="15">Methyl-accepting chemotaxis protein</fullName>
    </submittedName>
</protein>
<sequence length="543" mass="55600">MRRNLSVNLALSAMLAVFVALFVAAAAGGIGLLRDNRADIEALGRGNIERAGDLSDLGSRLFQARAWLTDAKTYMEGGLEEQRDQALARSQALLEQAAASHERLRANPDTSAQGGALFEAVQAAYKGLAGEALLPLQQAIQGWNGIEANRIVEQALPARSAAYLDAVEAFQAYARAQGQAAVARSGRALDRAIATAVALLGLVAALGLGFGLAFRRVLLRPLVQAGTHFDRIADGDLSAAIAARGANEIGVLYSAMRRMQAGLTAAVAAVRRGVEEIHVGAREIAAGNGQVSDRIARQAGALQETAANMATLAAMVRHTAEQADQARGEAAEAARLAERGGLAMTTVIGAMENIAADTRRIEAIVEVVDSIAFRTNILALNAAVEAAHAGEQGRGFAVVAGEVRLLAQRSAQAANEIRALIQAAAQGVSDGVRQAGTAGDAVREAVASAGRVTGLVSGITEAAAKQAAGIESVNDAVARFERATQENAAMVEQTAAAAAGLEDQAAALQDAVAVFKLAGGIQPPAGAAPHPSAAPLRLAAASG</sequence>
<evidence type="ECO:0000259" key="13">
    <source>
        <dbReference type="PROSITE" id="PS50111"/>
    </source>
</evidence>
<dbReference type="AlphaFoldDB" id="A0A261VP93"/>
<dbReference type="PRINTS" id="PR00260">
    <property type="entry name" value="CHEMTRNSDUCR"/>
</dbReference>
<evidence type="ECO:0000256" key="8">
    <source>
        <dbReference type="ARBA" id="ARBA00023136"/>
    </source>
</evidence>
<comment type="caution">
    <text evidence="15">The sequence shown here is derived from an EMBL/GenBank/DDBJ whole genome shotgun (WGS) entry which is preliminary data.</text>
</comment>
<dbReference type="PROSITE" id="PS50885">
    <property type="entry name" value="HAMP"/>
    <property type="match status" value="1"/>
</dbReference>
<evidence type="ECO:0000256" key="5">
    <source>
        <dbReference type="ARBA" id="ARBA00022519"/>
    </source>
</evidence>
<dbReference type="InterPro" id="IPR035440">
    <property type="entry name" value="4HB_MCP_dom_sf"/>
</dbReference>
<proteinExistence type="inferred from homology"/>
<dbReference type="Gene3D" id="1.10.287.950">
    <property type="entry name" value="Methyl-accepting chemotaxis protein"/>
    <property type="match status" value="1"/>
</dbReference>
<dbReference type="GO" id="GO:0006935">
    <property type="term" value="P:chemotaxis"/>
    <property type="evidence" value="ECO:0007669"/>
    <property type="project" value="UniProtKB-KW"/>
</dbReference>